<feature type="region of interest" description="Disordered" evidence="1">
    <location>
        <begin position="1"/>
        <end position="44"/>
    </location>
</feature>
<dbReference type="Proteomes" id="UP000825729">
    <property type="component" value="Unassembled WGS sequence"/>
</dbReference>
<protein>
    <submittedName>
        <fullName evidence="2">Uncharacterized protein</fullName>
    </submittedName>
</protein>
<accession>A0AAV7ETX1</accession>
<dbReference type="EMBL" id="JAINDJ010000003">
    <property type="protein sequence ID" value="KAG9452158.1"/>
    <property type="molecule type" value="Genomic_DNA"/>
</dbReference>
<keyword evidence="3" id="KW-1185">Reference proteome</keyword>
<evidence type="ECO:0000256" key="1">
    <source>
        <dbReference type="SAM" id="MobiDB-lite"/>
    </source>
</evidence>
<evidence type="ECO:0000313" key="2">
    <source>
        <dbReference type="EMBL" id="KAG9452158.1"/>
    </source>
</evidence>
<reference evidence="2 3" key="1">
    <citation type="submission" date="2021-07" db="EMBL/GenBank/DDBJ databases">
        <title>The Aristolochia fimbriata genome: insights into angiosperm evolution, floral development and chemical biosynthesis.</title>
        <authorList>
            <person name="Jiao Y."/>
        </authorList>
    </citation>
    <scope>NUCLEOTIDE SEQUENCE [LARGE SCALE GENOMIC DNA]</scope>
    <source>
        <strain evidence="2">IBCAS-2021</strain>
        <tissue evidence="2">Leaf</tissue>
    </source>
</reference>
<sequence length="253" mass="28023">MSLAHADRWRNLYDEKHEKSPSSEDFRNEFGSDADKREDSQLEYDKKGRITTSGLHEIHVPGCSCASRGPAVPGTSVPVGLQSPDTLLSDHFRRGPAPLCYLSHQDPTYTLWLAQSDWLEPIFVQLGRHTCYYRVISVPSVPTGGLSEVGSLGAAMWASNHLGDDLVRTRSTDTRDGWELRKLSFVRTARKGTTWSHGPTGFFFFFTLVANPRSAQILSRKKRVVNPAEGEAGGDGGAWDVGLVHRPAETQSR</sequence>
<comment type="caution">
    <text evidence="2">The sequence shown here is derived from an EMBL/GenBank/DDBJ whole genome shotgun (WGS) entry which is preliminary data.</text>
</comment>
<evidence type="ECO:0000313" key="3">
    <source>
        <dbReference type="Proteomes" id="UP000825729"/>
    </source>
</evidence>
<gene>
    <name evidence="2" type="ORF">H6P81_005062</name>
</gene>
<feature type="region of interest" description="Disordered" evidence="1">
    <location>
        <begin position="229"/>
        <end position="253"/>
    </location>
</feature>
<proteinExistence type="predicted"/>
<dbReference type="AlphaFoldDB" id="A0AAV7ETX1"/>
<name>A0AAV7ETX1_ARIFI</name>
<organism evidence="2 3">
    <name type="scientific">Aristolochia fimbriata</name>
    <name type="common">White veined hardy Dutchman's pipe vine</name>
    <dbReference type="NCBI Taxonomy" id="158543"/>
    <lineage>
        <taxon>Eukaryota</taxon>
        <taxon>Viridiplantae</taxon>
        <taxon>Streptophyta</taxon>
        <taxon>Embryophyta</taxon>
        <taxon>Tracheophyta</taxon>
        <taxon>Spermatophyta</taxon>
        <taxon>Magnoliopsida</taxon>
        <taxon>Magnoliidae</taxon>
        <taxon>Piperales</taxon>
        <taxon>Aristolochiaceae</taxon>
        <taxon>Aristolochia</taxon>
    </lineage>
</organism>